<dbReference type="Proteomes" id="UP001163846">
    <property type="component" value="Unassembled WGS sequence"/>
</dbReference>
<dbReference type="Pfam" id="PF16010">
    <property type="entry name" value="CDH-cyt"/>
    <property type="match status" value="1"/>
</dbReference>
<dbReference type="EMBL" id="MU805962">
    <property type="protein sequence ID" value="KAJ3843999.1"/>
    <property type="molecule type" value="Genomic_DNA"/>
</dbReference>
<evidence type="ECO:0000259" key="10">
    <source>
        <dbReference type="PROSITE" id="PS50836"/>
    </source>
</evidence>
<keyword evidence="5 8" id="KW-1133">Transmembrane helix</keyword>
<keyword evidence="2" id="KW-0813">Transport</keyword>
<feature type="domain" description="Cytochrome b561" evidence="11">
    <location>
        <begin position="194"/>
        <end position="398"/>
    </location>
</feature>
<dbReference type="InterPro" id="IPR005018">
    <property type="entry name" value="DOMON_domain"/>
</dbReference>
<evidence type="ECO:0000256" key="7">
    <source>
        <dbReference type="SAM" id="MobiDB-lite"/>
    </source>
</evidence>
<dbReference type="CDD" id="cd08760">
    <property type="entry name" value="Cyt_b561_FRRS1_like"/>
    <property type="match status" value="1"/>
</dbReference>
<keyword evidence="4" id="KW-0249">Electron transport</keyword>
<dbReference type="PROSITE" id="PS50939">
    <property type="entry name" value="CYTOCHROME_B561"/>
    <property type="match status" value="1"/>
</dbReference>
<sequence length="438" mass="47939">MVYALLFAFSALFMLNLVSGEGVVRQTTSRSTGDYACSKYMCINATLTGDTVEYVLSSTGSRVPGWMAVGFGTQMSNNPMVIMWSNSDGSITLSQRVARSWVMPELVSNPARVATLLSDFSTTETGNERYAFSITWDNSARTNLIWAFGTQNPGSSAVDAPFQFHVDAGYAHFDLSKPISVISDDESASTASNSAPVPSSSSTSKTATSSTSSTNGLPLNAHQRLALAHAVFCSAGFILILPAGVLVSRWARTFTSKWYTAHWTLQFVFGALSIVIGLAFGVHSVNSGRHVEHLNDRHKQWGVALFALYIFQSAFGAFIHWVKPKNSTGRPLQNYLHAISGLILIGLGFYQVRSGYSTEWPMMVGREELMEGADIVWYAWAVILPLLYFAGLVLLPKQLKQEEAAKSPMKEVSSNEEQSSLLAEPQVEEIGMNKIYRD</sequence>
<evidence type="ECO:0000313" key="12">
    <source>
        <dbReference type="EMBL" id="KAJ3843999.1"/>
    </source>
</evidence>
<dbReference type="Pfam" id="PF03188">
    <property type="entry name" value="Cytochrom_B561"/>
    <property type="match status" value="1"/>
</dbReference>
<dbReference type="CDD" id="cd09630">
    <property type="entry name" value="CDH_like_cytochrome"/>
    <property type="match status" value="1"/>
</dbReference>
<dbReference type="AlphaFoldDB" id="A0AA38PJA9"/>
<evidence type="ECO:0000256" key="3">
    <source>
        <dbReference type="ARBA" id="ARBA00022692"/>
    </source>
</evidence>
<name>A0AA38PJA9_9AGAR</name>
<keyword evidence="13" id="KW-1185">Reference proteome</keyword>
<feature type="chain" id="PRO_5041211107" evidence="9">
    <location>
        <begin position="21"/>
        <end position="438"/>
    </location>
</feature>
<dbReference type="GO" id="GO:0016020">
    <property type="term" value="C:membrane"/>
    <property type="evidence" value="ECO:0007669"/>
    <property type="project" value="UniProtKB-SubCell"/>
</dbReference>
<evidence type="ECO:0000256" key="1">
    <source>
        <dbReference type="ARBA" id="ARBA00004370"/>
    </source>
</evidence>
<organism evidence="12 13">
    <name type="scientific">Lentinula raphanica</name>
    <dbReference type="NCBI Taxonomy" id="153919"/>
    <lineage>
        <taxon>Eukaryota</taxon>
        <taxon>Fungi</taxon>
        <taxon>Dikarya</taxon>
        <taxon>Basidiomycota</taxon>
        <taxon>Agaricomycotina</taxon>
        <taxon>Agaricomycetes</taxon>
        <taxon>Agaricomycetidae</taxon>
        <taxon>Agaricales</taxon>
        <taxon>Marasmiineae</taxon>
        <taxon>Omphalotaceae</taxon>
        <taxon>Lentinula</taxon>
    </lineage>
</organism>
<keyword evidence="3 8" id="KW-0812">Transmembrane</keyword>
<comment type="subcellular location">
    <subcellularLocation>
        <location evidence="1">Membrane</location>
    </subcellularLocation>
</comment>
<feature type="transmembrane region" description="Helical" evidence="8">
    <location>
        <begin position="225"/>
        <end position="247"/>
    </location>
</feature>
<evidence type="ECO:0000256" key="4">
    <source>
        <dbReference type="ARBA" id="ARBA00022982"/>
    </source>
</evidence>
<dbReference type="PANTHER" id="PTHR47797:SF3">
    <property type="entry name" value="CYTOCHROME B561 DOMAIN-CONTAINING PROTEIN"/>
    <property type="match status" value="1"/>
</dbReference>
<evidence type="ECO:0000256" key="9">
    <source>
        <dbReference type="SAM" id="SignalP"/>
    </source>
</evidence>
<keyword evidence="6 8" id="KW-0472">Membrane</keyword>
<feature type="transmembrane region" description="Helical" evidence="8">
    <location>
        <begin position="301"/>
        <end position="322"/>
    </location>
</feature>
<evidence type="ECO:0000256" key="8">
    <source>
        <dbReference type="SAM" id="Phobius"/>
    </source>
</evidence>
<dbReference type="SMART" id="SM00665">
    <property type="entry name" value="B561"/>
    <property type="match status" value="1"/>
</dbReference>
<feature type="signal peptide" evidence="9">
    <location>
        <begin position="1"/>
        <end position="20"/>
    </location>
</feature>
<accession>A0AA38PJA9</accession>
<feature type="region of interest" description="Disordered" evidence="7">
    <location>
        <begin position="188"/>
        <end position="213"/>
    </location>
</feature>
<evidence type="ECO:0000259" key="11">
    <source>
        <dbReference type="PROSITE" id="PS50939"/>
    </source>
</evidence>
<feature type="transmembrane region" description="Helical" evidence="8">
    <location>
        <begin position="334"/>
        <end position="352"/>
    </location>
</feature>
<dbReference type="SUPFAM" id="SSF49344">
    <property type="entry name" value="CBD9-like"/>
    <property type="match status" value="1"/>
</dbReference>
<proteinExistence type="predicted"/>
<dbReference type="PANTHER" id="PTHR47797">
    <property type="entry name" value="DEHYDROGENASE, PUTATIVE (AFU_ORTHOLOGUE AFUA_8G05805)-RELATED"/>
    <property type="match status" value="1"/>
</dbReference>
<evidence type="ECO:0000256" key="5">
    <source>
        <dbReference type="ARBA" id="ARBA00022989"/>
    </source>
</evidence>
<feature type="region of interest" description="Disordered" evidence="7">
    <location>
        <begin position="405"/>
        <end position="438"/>
    </location>
</feature>
<comment type="caution">
    <text evidence="12">The sequence shown here is derived from an EMBL/GenBank/DDBJ whole genome shotgun (WGS) entry which is preliminary data.</text>
</comment>
<reference evidence="12" key="1">
    <citation type="submission" date="2022-08" db="EMBL/GenBank/DDBJ databases">
        <authorList>
            <consortium name="DOE Joint Genome Institute"/>
            <person name="Min B."/>
            <person name="Riley R."/>
            <person name="Sierra-Patev S."/>
            <person name="Naranjo-Ortiz M."/>
            <person name="Looney B."/>
            <person name="Konkel Z."/>
            <person name="Slot J.C."/>
            <person name="Sakamoto Y."/>
            <person name="Steenwyk J.L."/>
            <person name="Rokas A."/>
            <person name="Carro J."/>
            <person name="Camarero S."/>
            <person name="Ferreira P."/>
            <person name="Molpeceres G."/>
            <person name="Ruiz-Duenas F.J."/>
            <person name="Serrano A."/>
            <person name="Henrissat B."/>
            <person name="Drula E."/>
            <person name="Hughes K.W."/>
            <person name="Mata J.L."/>
            <person name="Ishikawa N.K."/>
            <person name="Vargas-Isla R."/>
            <person name="Ushijima S."/>
            <person name="Smith C.A."/>
            <person name="Ahrendt S."/>
            <person name="Andreopoulos W."/>
            <person name="He G."/>
            <person name="Labutti K."/>
            <person name="Lipzen A."/>
            <person name="Ng V."/>
            <person name="Sandor L."/>
            <person name="Barry K."/>
            <person name="Martinez A.T."/>
            <person name="Xiao Y."/>
            <person name="Gibbons J.G."/>
            <person name="Terashima K."/>
            <person name="Hibbett D.S."/>
            <person name="Grigoriev I.V."/>
        </authorList>
    </citation>
    <scope>NUCLEOTIDE SEQUENCE</scope>
    <source>
        <strain evidence="12">TFB9207</strain>
    </source>
</reference>
<protein>
    <submittedName>
        <fullName evidence="12">CBD9-like protein</fullName>
    </submittedName>
</protein>
<evidence type="ECO:0000313" key="13">
    <source>
        <dbReference type="Proteomes" id="UP001163846"/>
    </source>
</evidence>
<dbReference type="InterPro" id="IPR015920">
    <property type="entry name" value="Cellobiose_DH-like_cyt"/>
</dbReference>
<dbReference type="Gene3D" id="2.60.40.1210">
    <property type="entry name" value="Cellobiose dehydrogenase, cytochrome domain"/>
    <property type="match status" value="1"/>
</dbReference>
<feature type="transmembrane region" description="Helical" evidence="8">
    <location>
        <begin position="375"/>
        <end position="395"/>
    </location>
</feature>
<gene>
    <name evidence="12" type="ORF">F5878DRAFT_192873</name>
</gene>
<feature type="transmembrane region" description="Helical" evidence="8">
    <location>
        <begin position="259"/>
        <end position="281"/>
    </location>
</feature>
<keyword evidence="9" id="KW-0732">Signal</keyword>
<feature type="domain" description="DOMON" evidence="10">
    <location>
        <begin position="39"/>
        <end position="149"/>
    </location>
</feature>
<dbReference type="PROSITE" id="PS50836">
    <property type="entry name" value="DOMON"/>
    <property type="match status" value="1"/>
</dbReference>
<dbReference type="SMART" id="SM00664">
    <property type="entry name" value="DoH"/>
    <property type="match status" value="1"/>
</dbReference>
<evidence type="ECO:0000256" key="6">
    <source>
        <dbReference type="ARBA" id="ARBA00023136"/>
    </source>
</evidence>
<dbReference type="Gene3D" id="1.20.120.1770">
    <property type="match status" value="1"/>
</dbReference>
<dbReference type="InterPro" id="IPR006593">
    <property type="entry name" value="Cyt_b561/ferric_Rdtase_TM"/>
</dbReference>
<evidence type="ECO:0000256" key="2">
    <source>
        <dbReference type="ARBA" id="ARBA00022448"/>
    </source>
</evidence>